<organism evidence="5 6">
    <name type="scientific">Amphritea atlantica</name>
    <dbReference type="NCBI Taxonomy" id="355243"/>
    <lineage>
        <taxon>Bacteria</taxon>
        <taxon>Pseudomonadati</taxon>
        <taxon>Pseudomonadota</taxon>
        <taxon>Gammaproteobacteria</taxon>
        <taxon>Oceanospirillales</taxon>
        <taxon>Oceanospirillaceae</taxon>
        <taxon>Amphritea</taxon>
    </lineage>
</organism>
<feature type="signal peptide" evidence="3">
    <location>
        <begin position="1"/>
        <end position="22"/>
    </location>
</feature>
<dbReference type="NCBIfam" id="TIGR03505">
    <property type="entry name" value="FimV_core"/>
    <property type="match status" value="1"/>
</dbReference>
<name>A0ABY5GQM7_9GAMM</name>
<accession>A0ABY5GQM7</accession>
<feature type="domain" description="FimV N-terminal" evidence="4">
    <location>
        <begin position="23"/>
        <end position="130"/>
    </location>
</feature>
<keyword evidence="1" id="KW-0175">Coiled coil</keyword>
<dbReference type="InterPro" id="IPR057840">
    <property type="entry name" value="FimV_N"/>
</dbReference>
<feature type="compositionally biased region" description="Polar residues" evidence="2">
    <location>
        <begin position="311"/>
        <end position="320"/>
    </location>
</feature>
<evidence type="ECO:0000313" key="5">
    <source>
        <dbReference type="EMBL" id="UTW01669.1"/>
    </source>
</evidence>
<evidence type="ECO:0000256" key="2">
    <source>
        <dbReference type="SAM" id="MobiDB-lite"/>
    </source>
</evidence>
<gene>
    <name evidence="5" type="ORF">KDX31_09765</name>
</gene>
<feature type="chain" id="PRO_5045896919" description="FimV N-terminal domain-containing protein" evidence="3">
    <location>
        <begin position="23"/>
        <end position="881"/>
    </location>
</feature>
<dbReference type="Pfam" id="PF25800">
    <property type="entry name" value="FimV_N"/>
    <property type="match status" value="1"/>
</dbReference>
<protein>
    <recommendedName>
        <fullName evidence="4">FimV N-terminal domain-containing protein</fullName>
    </recommendedName>
</protein>
<feature type="compositionally biased region" description="Basic and acidic residues" evidence="2">
    <location>
        <begin position="278"/>
        <end position="291"/>
    </location>
</feature>
<proteinExistence type="predicted"/>
<dbReference type="InterPro" id="IPR038440">
    <property type="entry name" value="FimV_C_sf"/>
</dbReference>
<feature type="compositionally biased region" description="Acidic residues" evidence="2">
    <location>
        <begin position="518"/>
        <end position="533"/>
    </location>
</feature>
<feature type="region of interest" description="Disordered" evidence="2">
    <location>
        <begin position="513"/>
        <end position="592"/>
    </location>
</feature>
<keyword evidence="6" id="KW-1185">Reference proteome</keyword>
<evidence type="ECO:0000256" key="1">
    <source>
        <dbReference type="SAM" id="Coils"/>
    </source>
</evidence>
<evidence type="ECO:0000259" key="4">
    <source>
        <dbReference type="Pfam" id="PF25800"/>
    </source>
</evidence>
<dbReference type="InterPro" id="IPR020011">
    <property type="entry name" value="FimV_C"/>
</dbReference>
<sequence length="881" mass="94394">MLRKLALSLAIAGALGTSNANALGLGEIKITSALNEPLQAEIQLLEMRSVDPQQIQPRMANVDEFALAGIDKLRFLSDVKFEVKPGPSGRGTIILRSSAPVKEPFLNFLVEVNWPSGRLVREYTVLLDPPIYDPAPAPAAVQPARSSAASAPAPVAVKPIAPQTPVSNIRTRMTDGQVYVDVNDTLWDIARQHKPAATVSEAQMMLALQRKNPEAFPNNNVNQMKAGVVMDLPSLEEVQALSHKQANEEFWRQTQMWKQGITSAAQSEVMGSADSADNAEKQATSEKKGEEVAASSAQGQLKIVSPDSKAETSTVSDQAAETNISQADSALLEKNRQLEADLASALESVDQIQRENTELSSRVDALAQQMESLQRLLELKDQQLAELQAELESAKKQPVANQVVPAAESQAKPKSLLEEFGLYIGAAGGALIAFLLALLFMRRSNKEDASASDGPGQAKAAEQPEAVADVSADDATVIAATAAAAVSQEAVVEETDLDELDLDLDMDLDKVEDAASADADEQEFDLGFDEDFGEPPGPDPEPVGQAEDEQVDDALDSILGEDSESFDLDDLTEESATDDLAAFTDEPEEPEAESLEALFAAEDVAAEADDQDTDLEFDIQPSVDVVEEEESADRLDDDMDLDFSLDDVDVDVADEVEAAGEEEGDALDLMGESDALDLVEDDASGLVEDSEETAVEDEFEDLDALLAEAEVEDEGSAIAEEDASDAELDALLAGVGETDIEELDVTDSDADLDDDLQAMLDGAVDDEIVLDEEEFVAPQSDDGSALSHDLDAELDSELEMLLNDAGSDELSLDMADEDEDGSLDGLNLLEDADEVETKLDLARAYMDMEDLDGAKDILEEIVREGSEAQRSEANNLLSSIS</sequence>
<feature type="coiled-coil region" evidence="1">
    <location>
        <begin position="335"/>
        <end position="397"/>
    </location>
</feature>
<dbReference type="EMBL" id="CP073344">
    <property type="protein sequence ID" value="UTW01669.1"/>
    <property type="molecule type" value="Genomic_DNA"/>
</dbReference>
<feature type="compositionally biased region" description="Acidic residues" evidence="2">
    <location>
        <begin position="546"/>
        <end position="577"/>
    </location>
</feature>
<feature type="region of interest" description="Disordered" evidence="2">
    <location>
        <begin position="447"/>
        <end position="468"/>
    </location>
</feature>
<dbReference type="Proteomes" id="UP001059950">
    <property type="component" value="Chromosome"/>
</dbReference>
<feature type="region of interest" description="Disordered" evidence="2">
    <location>
        <begin position="262"/>
        <end position="320"/>
    </location>
</feature>
<dbReference type="InterPro" id="IPR020012">
    <property type="entry name" value="LysM_FimV"/>
</dbReference>
<dbReference type="NCBIfam" id="TIGR03504">
    <property type="entry name" value="FimV_Cterm"/>
    <property type="match status" value="1"/>
</dbReference>
<evidence type="ECO:0000313" key="6">
    <source>
        <dbReference type="Proteomes" id="UP001059950"/>
    </source>
</evidence>
<evidence type="ECO:0000256" key="3">
    <source>
        <dbReference type="SAM" id="SignalP"/>
    </source>
</evidence>
<keyword evidence="3" id="KW-0732">Signal</keyword>
<reference evidence="5" key="1">
    <citation type="submission" date="2021-04" db="EMBL/GenBank/DDBJ databases">
        <title>Oceanospirillales bacteria with DddD are important DMSP degraders in coastal seawater.</title>
        <authorList>
            <person name="Liu J."/>
        </authorList>
    </citation>
    <scope>NUCLEOTIDE SEQUENCE</scope>
    <source>
        <strain evidence="5">GY6</strain>
    </source>
</reference>
<dbReference type="Gene3D" id="1.20.58.2200">
    <property type="match status" value="1"/>
</dbReference>